<feature type="transmembrane region" description="Helical" evidence="6">
    <location>
        <begin position="45"/>
        <end position="66"/>
    </location>
</feature>
<evidence type="ECO:0000313" key="8">
    <source>
        <dbReference type="Proteomes" id="UP000503440"/>
    </source>
</evidence>
<feature type="transmembrane region" description="Helical" evidence="6">
    <location>
        <begin position="72"/>
        <end position="89"/>
    </location>
</feature>
<organism evidence="7 8">
    <name type="scientific">Acinetobacter indicus</name>
    <dbReference type="NCBI Taxonomy" id="756892"/>
    <lineage>
        <taxon>Bacteria</taxon>
        <taxon>Pseudomonadati</taxon>
        <taxon>Pseudomonadota</taxon>
        <taxon>Gammaproteobacteria</taxon>
        <taxon>Moraxellales</taxon>
        <taxon>Moraxellaceae</taxon>
        <taxon>Acinetobacter</taxon>
    </lineage>
</organism>
<dbReference type="Proteomes" id="UP000503440">
    <property type="component" value="Chromosome"/>
</dbReference>
<dbReference type="GO" id="GO:0015171">
    <property type="term" value="F:amino acid transmembrane transporter activity"/>
    <property type="evidence" value="ECO:0007669"/>
    <property type="project" value="TreeGrafter"/>
</dbReference>
<evidence type="ECO:0000256" key="4">
    <source>
        <dbReference type="ARBA" id="ARBA00022989"/>
    </source>
</evidence>
<evidence type="ECO:0000313" key="7">
    <source>
        <dbReference type="EMBL" id="QIC71488.1"/>
    </source>
</evidence>
<keyword evidence="4 6" id="KW-1133">Transmembrane helix</keyword>
<dbReference type="GO" id="GO:0033228">
    <property type="term" value="P:cysteine export across plasma membrane"/>
    <property type="evidence" value="ECO:0007669"/>
    <property type="project" value="TreeGrafter"/>
</dbReference>
<accession>A0A6C0Y5S0</accession>
<dbReference type="EMBL" id="CP044455">
    <property type="protein sequence ID" value="QIC71488.1"/>
    <property type="molecule type" value="Genomic_DNA"/>
</dbReference>
<protein>
    <submittedName>
        <fullName evidence="7">Threonine transporter RhtB</fullName>
    </submittedName>
</protein>
<evidence type="ECO:0000256" key="6">
    <source>
        <dbReference type="SAM" id="Phobius"/>
    </source>
</evidence>
<reference evidence="7 8" key="1">
    <citation type="submission" date="2019-09" db="EMBL/GenBank/DDBJ databases">
        <title>Non-baumannii Acinetobacter spp. carrying blaNDM-1 isolated in China.</title>
        <authorList>
            <person name="Cui C."/>
            <person name="Chen C."/>
            <person name="Sun J."/>
            <person name="Liu Y."/>
        </authorList>
    </citation>
    <scope>NUCLEOTIDE SEQUENCE [LARGE SCALE GENOMIC DNA]</scope>
    <source>
        <strain evidence="7 8">B18</strain>
    </source>
</reference>
<dbReference type="GO" id="GO:0005886">
    <property type="term" value="C:plasma membrane"/>
    <property type="evidence" value="ECO:0007669"/>
    <property type="project" value="UniProtKB-SubCell"/>
</dbReference>
<dbReference type="RefSeq" id="WP_163146238.1">
    <property type="nucleotide sequence ID" value="NZ_CP044455.1"/>
</dbReference>
<keyword evidence="3 6" id="KW-0812">Transmembrane</keyword>
<evidence type="ECO:0000256" key="2">
    <source>
        <dbReference type="ARBA" id="ARBA00022475"/>
    </source>
</evidence>
<keyword evidence="5 6" id="KW-0472">Membrane</keyword>
<feature type="transmembrane region" description="Helical" evidence="6">
    <location>
        <begin position="175"/>
        <end position="196"/>
    </location>
</feature>
<name>A0A6C0Y5S0_9GAMM</name>
<proteinExistence type="predicted"/>
<dbReference type="PANTHER" id="PTHR30086">
    <property type="entry name" value="ARGININE EXPORTER PROTEIN ARGO"/>
    <property type="match status" value="1"/>
</dbReference>
<gene>
    <name evidence="7" type="ORF">FSC09_14340</name>
</gene>
<sequence>MIESWLFVLAMIAVLLIPGPTNALLASSAHQHGITRTSLFVPAELLGYLYAISLWALLIHLTVPIWPYLSHILHGLSALYVLWTAFHLWKHAHLVKHNQLNPSIRPHQLFFATLKNPKALLFAAGILPTETWDNPTNFLMVYAVFCLVLLPTAMFWMSFGRAILSGESKQIKADLLYKGSAMLLVLCAFPVILRFFA</sequence>
<feature type="transmembrane region" description="Helical" evidence="6">
    <location>
        <begin position="139"/>
        <end position="163"/>
    </location>
</feature>
<feature type="transmembrane region" description="Helical" evidence="6">
    <location>
        <begin position="6"/>
        <end position="25"/>
    </location>
</feature>
<dbReference type="AlphaFoldDB" id="A0A6C0Y5S0"/>
<keyword evidence="2" id="KW-1003">Cell membrane</keyword>
<dbReference type="PANTHER" id="PTHR30086:SF20">
    <property type="entry name" value="ARGININE EXPORTER PROTEIN ARGO-RELATED"/>
    <property type="match status" value="1"/>
</dbReference>
<comment type="subcellular location">
    <subcellularLocation>
        <location evidence="1">Cell membrane</location>
        <topology evidence="1">Multi-pass membrane protein</topology>
    </subcellularLocation>
</comment>
<evidence type="ECO:0000256" key="5">
    <source>
        <dbReference type="ARBA" id="ARBA00023136"/>
    </source>
</evidence>
<dbReference type="InterPro" id="IPR001123">
    <property type="entry name" value="LeuE-type"/>
</dbReference>
<evidence type="ECO:0000256" key="1">
    <source>
        <dbReference type="ARBA" id="ARBA00004651"/>
    </source>
</evidence>
<evidence type="ECO:0000256" key="3">
    <source>
        <dbReference type="ARBA" id="ARBA00022692"/>
    </source>
</evidence>